<sequence length="92" mass="10543">MTEAIEELNLKILLFIREAMLNDQSSKVRILLGLDQETAQLIKSISIDELISVAKSGFFLFSPRFRCDEFKKILKSNVLDPKTLIEMLNRNG</sequence>
<dbReference type="EMBL" id="LUUJ01000076">
    <property type="protein sequence ID" value="OAI16272.1"/>
    <property type="molecule type" value="Genomic_DNA"/>
</dbReference>
<evidence type="ECO:0000256" key="3">
    <source>
        <dbReference type="ARBA" id="ARBA00023015"/>
    </source>
</evidence>
<evidence type="ECO:0000256" key="7">
    <source>
        <dbReference type="ARBA" id="ARBA00023163"/>
    </source>
</evidence>
<dbReference type="AlphaFoldDB" id="A0A177NEL3"/>
<evidence type="ECO:0000256" key="8">
    <source>
        <dbReference type="ARBA" id="ARBA00025431"/>
    </source>
</evidence>
<dbReference type="SUPFAM" id="SSF63592">
    <property type="entry name" value="Flagellar transcriptional activator FlhD"/>
    <property type="match status" value="1"/>
</dbReference>
<keyword evidence="4" id="KW-0238">DNA-binding</keyword>
<dbReference type="GO" id="GO:0003677">
    <property type="term" value="F:DNA binding"/>
    <property type="evidence" value="ECO:0007669"/>
    <property type="project" value="UniProtKB-KW"/>
</dbReference>
<protein>
    <recommendedName>
        <fullName evidence="11">Flagellar transcriptional regulator FlhD</fullName>
    </recommendedName>
</protein>
<dbReference type="GO" id="GO:0045893">
    <property type="term" value="P:positive regulation of DNA-templated transcription"/>
    <property type="evidence" value="ECO:0007669"/>
    <property type="project" value="InterPro"/>
</dbReference>
<dbReference type="OrthoDB" id="9897228at2"/>
<evidence type="ECO:0000256" key="6">
    <source>
        <dbReference type="ARBA" id="ARBA00023159"/>
    </source>
</evidence>
<evidence type="ECO:0000256" key="2">
    <source>
        <dbReference type="ARBA" id="ARBA00022795"/>
    </source>
</evidence>
<reference evidence="9 10" key="1">
    <citation type="submission" date="2016-03" db="EMBL/GenBank/DDBJ databases">
        <authorList>
            <person name="Ploux O."/>
        </authorList>
    </citation>
    <scope>NUCLEOTIDE SEQUENCE [LARGE SCALE GENOMIC DNA]</scope>
    <source>
        <strain evidence="9 10">R-45378</strain>
    </source>
</reference>
<dbReference type="InterPro" id="IPR036194">
    <property type="entry name" value="FlhD_sf"/>
</dbReference>
<accession>A0A177NEL3</accession>
<organism evidence="9 10">
    <name type="scientific">Methylomonas koyamae</name>
    <dbReference type="NCBI Taxonomy" id="702114"/>
    <lineage>
        <taxon>Bacteria</taxon>
        <taxon>Pseudomonadati</taxon>
        <taxon>Pseudomonadota</taxon>
        <taxon>Gammaproteobacteria</taxon>
        <taxon>Methylococcales</taxon>
        <taxon>Methylococcaceae</taxon>
        <taxon>Methylomonas</taxon>
    </lineage>
</organism>
<keyword evidence="7" id="KW-0804">Transcription</keyword>
<dbReference type="Pfam" id="PF05247">
    <property type="entry name" value="FlhD"/>
    <property type="match status" value="1"/>
</dbReference>
<evidence type="ECO:0000256" key="5">
    <source>
        <dbReference type="ARBA" id="ARBA00023157"/>
    </source>
</evidence>
<keyword evidence="3" id="KW-0805">Transcription regulation</keyword>
<name>A0A177NEL3_9GAMM</name>
<comment type="caution">
    <text evidence="9">The sequence shown here is derived from an EMBL/GenBank/DDBJ whole genome shotgun (WGS) entry which is preliminary data.</text>
</comment>
<dbReference type="Gene3D" id="1.10.4000.10">
    <property type="entry name" value="Flagellar transcriptional activator FlhD"/>
    <property type="match status" value="1"/>
</dbReference>
<keyword evidence="6" id="KW-0010">Activator</keyword>
<evidence type="ECO:0008006" key="11">
    <source>
        <dbReference type="Google" id="ProtNLM"/>
    </source>
</evidence>
<evidence type="ECO:0000256" key="1">
    <source>
        <dbReference type="ARBA" id="ARBA00022490"/>
    </source>
</evidence>
<evidence type="ECO:0000313" key="9">
    <source>
        <dbReference type="EMBL" id="OAI16272.1"/>
    </source>
</evidence>
<comment type="function">
    <text evidence="8">Functions in complex with FlhC as a master transcriptional regulator that regulates transcription of several flagellar and non-flagellar operons by binding to their promoter region. Activates expression of class 2 flagellar genes, including fliA, which is a flagellum-specific sigma factor that turns on the class 3 genes. Also regulates genes whose products function in a variety of physiological pathways.</text>
</comment>
<evidence type="ECO:0000256" key="4">
    <source>
        <dbReference type="ARBA" id="ARBA00023125"/>
    </source>
</evidence>
<dbReference type="GO" id="GO:0044780">
    <property type="term" value="P:bacterial-type flagellum assembly"/>
    <property type="evidence" value="ECO:0007669"/>
    <property type="project" value="InterPro"/>
</dbReference>
<dbReference type="RefSeq" id="WP_064040456.1">
    <property type="nucleotide sequence ID" value="NZ_LUUJ01000076.1"/>
</dbReference>
<keyword evidence="2" id="KW-1005">Bacterial flagellum biogenesis</keyword>
<evidence type="ECO:0000313" key="10">
    <source>
        <dbReference type="Proteomes" id="UP000077857"/>
    </source>
</evidence>
<dbReference type="Proteomes" id="UP000077857">
    <property type="component" value="Unassembled WGS sequence"/>
</dbReference>
<keyword evidence="1" id="KW-0963">Cytoplasm</keyword>
<proteinExistence type="predicted"/>
<keyword evidence="5" id="KW-1015">Disulfide bond</keyword>
<gene>
    <name evidence="9" type="ORF">A1507_11995</name>
</gene>
<dbReference type="InterPro" id="IPR023559">
    <property type="entry name" value="Flagellar_FlhD"/>
</dbReference>